<dbReference type="AlphaFoldDB" id="A0A4S2M0E1"/>
<organism evidence="1 2">
    <name type="scientific">Opisthorchis felineus</name>
    <dbReference type="NCBI Taxonomy" id="147828"/>
    <lineage>
        <taxon>Eukaryota</taxon>
        <taxon>Metazoa</taxon>
        <taxon>Spiralia</taxon>
        <taxon>Lophotrochozoa</taxon>
        <taxon>Platyhelminthes</taxon>
        <taxon>Trematoda</taxon>
        <taxon>Digenea</taxon>
        <taxon>Opisthorchiida</taxon>
        <taxon>Opisthorchiata</taxon>
        <taxon>Opisthorchiidae</taxon>
        <taxon>Opisthorchis</taxon>
    </lineage>
</organism>
<dbReference type="EMBL" id="SJOL01005877">
    <property type="protein sequence ID" value="TGZ69653.1"/>
    <property type="molecule type" value="Genomic_DNA"/>
</dbReference>
<reference evidence="1 2" key="1">
    <citation type="journal article" date="2019" name="BMC Genomics">
        <title>New insights from Opisthorchis felineus genome: update on genomics of the epidemiologically important liver flukes.</title>
        <authorList>
            <person name="Ershov N.I."/>
            <person name="Mordvinov V.A."/>
            <person name="Prokhortchouk E.B."/>
            <person name="Pakharukova M.Y."/>
            <person name="Gunbin K.V."/>
            <person name="Ustyantsev K."/>
            <person name="Genaev M.A."/>
            <person name="Blinov A.G."/>
            <person name="Mazur A."/>
            <person name="Boulygina E."/>
            <person name="Tsygankova S."/>
            <person name="Khrameeva E."/>
            <person name="Chekanov N."/>
            <person name="Fan G."/>
            <person name="Xiao A."/>
            <person name="Zhang H."/>
            <person name="Xu X."/>
            <person name="Yang H."/>
            <person name="Solovyev V."/>
            <person name="Lee S.M."/>
            <person name="Liu X."/>
            <person name="Afonnikov D.A."/>
            <person name="Skryabin K.G."/>
        </authorList>
    </citation>
    <scope>NUCLEOTIDE SEQUENCE [LARGE SCALE GENOMIC DNA]</scope>
    <source>
        <strain evidence="1">AK-0245</strain>
        <tissue evidence="1">Whole organism</tissue>
    </source>
</reference>
<dbReference type="Proteomes" id="UP000308267">
    <property type="component" value="Unassembled WGS sequence"/>
</dbReference>
<name>A0A4S2M0E1_OPIFE</name>
<dbReference type="EMBL" id="SJOL01005877">
    <property type="protein sequence ID" value="TGZ69654.1"/>
    <property type="molecule type" value="Genomic_DNA"/>
</dbReference>
<evidence type="ECO:0000313" key="2">
    <source>
        <dbReference type="Proteomes" id="UP000308267"/>
    </source>
</evidence>
<gene>
    <name evidence="1" type="ORF">CRM22_003607</name>
</gene>
<proteinExistence type="predicted"/>
<evidence type="ECO:0000313" key="1">
    <source>
        <dbReference type="EMBL" id="TGZ69653.1"/>
    </source>
</evidence>
<keyword evidence="2" id="KW-1185">Reference proteome</keyword>
<comment type="caution">
    <text evidence="1">The sequence shown here is derived from an EMBL/GenBank/DDBJ whole genome shotgun (WGS) entry which is preliminary data.</text>
</comment>
<protein>
    <submittedName>
        <fullName evidence="1">Uncharacterized protein</fullName>
    </submittedName>
</protein>
<dbReference type="OrthoDB" id="10272302at2759"/>
<sequence length="123" mass="13761">MFQVTNTTTTAHPRHCFPVISINPVTMWSPQLSTLVCACLALYCAGLPTRPSEEDIRLSFPEFLRKYSQSLSKSTRNTALAMARFNTVDAKTFVLEDIKRNCATHFRKVCAGTNCRQTANPVC</sequence>
<accession>A0A4S2M0E1</accession>